<dbReference type="SUPFAM" id="SSF46689">
    <property type="entry name" value="Homeodomain-like"/>
    <property type="match status" value="2"/>
</dbReference>
<dbReference type="PANTHER" id="PTHR47893:SF1">
    <property type="entry name" value="REGULATORY PROTEIN PCHR"/>
    <property type="match status" value="1"/>
</dbReference>
<evidence type="ECO:0000259" key="3">
    <source>
        <dbReference type="PROSITE" id="PS01124"/>
    </source>
</evidence>
<dbReference type="InParanoid" id="A0A0D2HVN4"/>
<keyword evidence="2" id="KW-0804">Transcription</keyword>
<dbReference type="PATRIC" id="fig|1429043.3.peg.2133"/>
<accession>A0A0D2HVN4</accession>
<dbReference type="Proteomes" id="UP000032233">
    <property type="component" value="Unassembled WGS sequence"/>
</dbReference>
<dbReference type="Pfam" id="PF12833">
    <property type="entry name" value="HTH_18"/>
    <property type="match status" value="1"/>
</dbReference>
<dbReference type="GO" id="GO:0003700">
    <property type="term" value="F:DNA-binding transcription factor activity"/>
    <property type="evidence" value="ECO:0007669"/>
    <property type="project" value="InterPro"/>
</dbReference>
<dbReference type="Gene3D" id="1.10.10.60">
    <property type="entry name" value="Homeodomain-like"/>
    <property type="match status" value="1"/>
</dbReference>
<feature type="domain" description="HTH araC/xylS-type" evidence="3">
    <location>
        <begin position="221"/>
        <end position="319"/>
    </location>
</feature>
<proteinExistence type="predicted"/>
<keyword evidence="5" id="KW-1185">Reference proteome</keyword>
<dbReference type="FunCoup" id="A0A0D2HVN4">
    <property type="interactions" value="185"/>
</dbReference>
<protein>
    <recommendedName>
        <fullName evidence="3">HTH araC/xylS-type domain-containing protein</fullName>
    </recommendedName>
</protein>
<dbReference type="GO" id="GO:0043565">
    <property type="term" value="F:sequence-specific DNA binding"/>
    <property type="evidence" value="ECO:0007669"/>
    <property type="project" value="InterPro"/>
</dbReference>
<dbReference type="STRING" id="1429043.X474_10070"/>
<dbReference type="PANTHER" id="PTHR47893">
    <property type="entry name" value="REGULATORY PROTEIN PCHR"/>
    <property type="match status" value="1"/>
</dbReference>
<organism evidence="4 5">
    <name type="scientific">Dethiosulfatarculus sandiegensis</name>
    <dbReference type="NCBI Taxonomy" id="1429043"/>
    <lineage>
        <taxon>Bacteria</taxon>
        <taxon>Pseudomonadati</taxon>
        <taxon>Thermodesulfobacteriota</taxon>
        <taxon>Desulfarculia</taxon>
        <taxon>Desulfarculales</taxon>
        <taxon>Desulfarculaceae</taxon>
        <taxon>Dethiosulfatarculus</taxon>
    </lineage>
</organism>
<reference evidence="4 5" key="1">
    <citation type="submission" date="2013-11" db="EMBL/GenBank/DDBJ databases">
        <title>Metagenomic analysis of a methanogenic consortium involved in long chain n-alkane degradation.</title>
        <authorList>
            <person name="Davidova I.A."/>
            <person name="Callaghan A.V."/>
            <person name="Wawrik B."/>
            <person name="Pruitt S."/>
            <person name="Marks C."/>
            <person name="Duncan K.E."/>
            <person name="Suflita J.M."/>
        </authorList>
    </citation>
    <scope>NUCLEOTIDE SEQUENCE [LARGE SCALE GENOMIC DNA]</scope>
    <source>
        <strain evidence="4 5">SPR</strain>
    </source>
</reference>
<dbReference type="InterPro" id="IPR053142">
    <property type="entry name" value="PchR_regulatory_protein"/>
</dbReference>
<dbReference type="AlphaFoldDB" id="A0A0D2HVN4"/>
<sequence length="320" mass="35568">MATPAVMKDEKPGILESQRLCDRGSLISNSRQRLLGDECIERSLYLNSGLELVCMQRRTARDVAFKFQRQYAFLEFGCLLTGDVQGFSYLPSGGKLHFGGQPGFTWVSYAQSACGIIEYFSGKPICVVVFLVSAPLLHSFLPFADISSLSPVIGDRRVQPFNLMGDLTSKVEEVVRQIMGKREIGDELDRLFLISKAYELMFQLMASQGSKSGFSELDCIEKASRILREQLASPPSLPDLARQSGLCATNLNRGFKARFGTTVFGFLRRERLAKARDLMLNSRKSACEAAWEVGYASLSSFHRAFYAQYGVTPGSLLKKS</sequence>
<dbReference type="PROSITE" id="PS01124">
    <property type="entry name" value="HTH_ARAC_FAMILY_2"/>
    <property type="match status" value="1"/>
</dbReference>
<comment type="caution">
    <text evidence="4">The sequence shown here is derived from an EMBL/GenBank/DDBJ whole genome shotgun (WGS) entry which is preliminary data.</text>
</comment>
<evidence type="ECO:0000313" key="5">
    <source>
        <dbReference type="Proteomes" id="UP000032233"/>
    </source>
</evidence>
<dbReference type="OrthoDB" id="9802263at2"/>
<dbReference type="SMART" id="SM00342">
    <property type="entry name" value="HTH_ARAC"/>
    <property type="match status" value="1"/>
</dbReference>
<dbReference type="EMBL" id="AZAC01000011">
    <property type="protein sequence ID" value="KIX14448.1"/>
    <property type="molecule type" value="Genomic_DNA"/>
</dbReference>
<keyword evidence="1" id="KW-0805">Transcription regulation</keyword>
<dbReference type="RefSeq" id="WP_052515037.1">
    <property type="nucleotide sequence ID" value="NZ_AZAC01000011.1"/>
</dbReference>
<gene>
    <name evidence="4" type="ORF">X474_10070</name>
</gene>
<evidence type="ECO:0000313" key="4">
    <source>
        <dbReference type="EMBL" id="KIX14448.1"/>
    </source>
</evidence>
<evidence type="ECO:0000256" key="1">
    <source>
        <dbReference type="ARBA" id="ARBA00023015"/>
    </source>
</evidence>
<name>A0A0D2HVN4_9BACT</name>
<dbReference type="InterPro" id="IPR009057">
    <property type="entry name" value="Homeodomain-like_sf"/>
</dbReference>
<dbReference type="InterPro" id="IPR018060">
    <property type="entry name" value="HTH_AraC"/>
</dbReference>
<evidence type="ECO:0000256" key="2">
    <source>
        <dbReference type="ARBA" id="ARBA00023163"/>
    </source>
</evidence>